<keyword evidence="3" id="KW-1185">Reference proteome</keyword>
<organism evidence="2 3">
    <name type="scientific">Lunasporangiospora selenospora</name>
    <dbReference type="NCBI Taxonomy" id="979761"/>
    <lineage>
        <taxon>Eukaryota</taxon>
        <taxon>Fungi</taxon>
        <taxon>Fungi incertae sedis</taxon>
        <taxon>Mucoromycota</taxon>
        <taxon>Mortierellomycotina</taxon>
        <taxon>Mortierellomycetes</taxon>
        <taxon>Mortierellales</taxon>
        <taxon>Mortierellaceae</taxon>
        <taxon>Lunasporangiospora</taxon>
    </lineage>
</organism>
<evidence type="ECO:0000256" key="1">
    <source>
        <dbReference type="SAM" id="MobiDB-lite"/>
    </source>
</evidence>
<proteinExistence type="predicted"/>
<protein>
    <submittedName>
        <fullName evidence="2">Uncharacterized protein</fullName>
    </submittedName>
</protein>
<dbReference type="Proteomes" id="UP000780801">
    <property type="component" value="Unassembled WGS sequence"/>
</dbReference>
<dbReference type="EMBL" id="JAABOA010001956">
    <property type="protein sequence ID" value="KAF9580608.1"/>
    <property type="molecule type" value="Genomic_DNA"/>
</dbReference>
<sequence length="102" mass="10742">NFKKGNTILMTIMDTPMLPAPSSTTTPVSVEIHKRSGGCDKSSKSQLVDIEDTILSSHHRRRGSGGEGSCTGLCESCQDKKKNQQTQVSDSGSDAGSGTEAL</sequence>
<comment type="caution">
    <text evidence="2">The sequence shown here is derived from an EMBL/GenBank/DDBJ whole genome shotgun (WGS) entry which is preliminary data.</text>
</comment>
<feature type="non-terminal residue" evidence="2">
    <location>
        <position position="1"/>
    </location>
</feature>
<feature type="compositionally biased region" description="Polar residues" evidence="1">
    <location>
        <begin position="84"/>
        <end position="96"/>
    </location>
</feature>
<reference evidence="2" key="1">
    <citation type="journal article" date="2020" name="Fungal Divers.">
        <title>Resolving the Mortierellaceae phylogeny through synthesis of multi-gene phylogenetics and phylogenomics.</title>
        <authorList>
            <person name="Vandepol N."/>
            <person name="Liber J."/>
            <person name="Desiro A."/>
            <person name="Na H."/>
            <person name="Kennedy M."/>
            <person name="Barry K."/>
            <person name="Grigoriev I.V."/>
            <person name="Miller A.N."/>
            <person name="O'Donnell K."/>
            <person name="Stajich J.E."/>
            <person name="Bonito G."/>
        </authorList>
    </citation>
    <scope>NUCLEOTIDE SEQUENCE</scope>
    <source>
        <strain evidence="2">KOD1015</strain>
    </source>
</reference>
<feature type="region of interest" description="Disordered" evidence="1">
    <location>
        <begin position="80"/>
        <end position="102"/>
    </location>
</feature>
<gene>
    <name evidence="2" type="ORF">BGW38_002674</name>
</gene>
<name>A0A9P6FRQ7_9FUNG</name>
<evidence type="ECO:0000313" key="3">
    <source>
        <dbReference type="Proteomes" id="UP000780801"/>
    </source>
</evidence>
<dbReference type="AlphaFoldDB" id="A0A9P6FRQ7"/>
<accession>A0A9P6FRQ7</accession>
<evidence type="ECO:0000313" key="2">
    <source>
        <dbReference type="EMBL" id="KAF9580608.1"/>
    </source>
</evidence>